<dbReference type="EMBL" id="JAGMUU010000051">
    <property type="protein sequence ID" value="KAH7112323.1"/>
    <property type="molecule type" value="Genomic_DNA"/>
</dbReference>
<dbReference type="PANTHER" id="PTHR37534:SF15">
    <property type="entry name" value="ZN(II)2CYS6 TRANSCRIPTION FACTOR (EUROFUNG)"/>
    <property type="match status" value="1"/>
</dbReference>
<dbReference type="OrthoDB" id="2015447at2759"/>
<dbReference type="GO" id="GO:0000976">
    <property type="term" value="F:transcription cis-regulatory region binding"/>
    <property type="evidence" value="ECO:0007669"/>
    <property type="project" value="TreeGrafter"/>
</dbReference>
<dbReference type="GO" id="GO:0005634">
    <property type="term" value="C:nucleus"/>
    <property type="evidence" value="ECO:0007669"/>
    <property type="project" value="UniProtKB-SubCell"/>
</dbReference>
<dbReference type="Proteomes" id="UP000717696">
    <property type="component" value="Unassembled WGS sequence"/>
</dbReference>
<gene>
    <name evidence="5" type="ORF">B0J13DRAFT_268497</name>
    <name evidence="4" type="ORF">B0J13DRAFT_321470</name>
</gene>
<evidence type="ECO:0000313" key="4">
    <source>
        <dbReference type="EMBL" id="KAH7108793.1"/>
    </source>
</evidence>
<comment type="subcellular location">
    <subcellularLocation>
        <location evidence="1">Nucleus</location>
    </subcellularLocation>
</comment>
<feature type="compositionally biased region" description="Polar residues" evidence="3">
    <location>
        <begin position="81"/>
        <end position="98"/>
    </location>
</feature>
<name>A0A9P9I8V3_9HYPO</name>
<evidence type="ECO:0000256" key="3">
    <source>
        <dbReference type="SAM" id="MobiDB-lite"/>
    </source>
</evidence>
<accession>A0A9P9I8V3</accession>
<dbReference type="AlphaFoldDB" id="A0A9P9I8V3"/>
<evidence type="ECO:0000313" key="5">
    <source>
        <dbReference type="EMBL" id="KAH7112323.1"/>
    </source>
</evidence>
<dbReference type="PANTHER" id="PTHR37534">
    <property type="entry name" value="TRANSCRIPTIONAL ACTIVATOR PROTEIN UGA3"/>
    <property type="match status" value="1"/>
</dbReference>
<proteinExistence type="predicted"/>
<dbReference type="InterPro" id="IPR021858">
    <property type="entry name" value="Fun_TF"/>
</dbReference>
<protein>
    <submittedName>
        <fullName evidence="5">Fungal-specific transcription factor domain-containing protein</fullName>
    </submittedName>
</protein>
<evidence type="ECO:0000256" key="1">
    <source>
        <dbReference type="ARBA" id="ARBA00004123"/>
    </source>
</evidence>
<feature type="region of interest" description="Disordered" evidence="3">
    <location>
        <begin position="1"/>
        <end position="99"/>
    </location>
</feature>
<evidence type="ECO:0000313" key="6">
    <source>
        <dbReference type="Proteomes" id="UP000717696"/>
    </source>
</evidence>
<comment type="caution">
    <text evidence="5">The sequence shown here is derived from an EMBL/GenBank/DDBJ whole genome shotgun (WGS) entry which is preliminary data.</text>
</comment>
<keyword evidence="2" id="KW-0539">Nucleus</keyword>
<keyword evidence="6" id="KW-1185">Reference proteome</keyword>
<feature type="compositionally biased region" description="Basic and acidic residues" evidence="3">
    <location>
        <begin position="69"/>
        <end position="78"/>
    </location>
</feature>
<dbReference type="Pfam" id="PF11951">
    <property type="entry name" value="Fungal_trans_2"/>
    <property type="match status" value="1"/>
</dbReference>
<dbReference type="GO" id="GO:0045944">
    <property type="term" value="P:positive regulation of transcription by RNA polymerase II"/>
    <property type="evidence" value="ECO:0007669"/>
    <property type="project" value="TreeGrafter"/>
</dbReference>
<dbReference type="EMBL" id="JAGMUU010000086">
    <property type="protein sequence ID" value="KAH7108793.1"/>
    <property type="molecule type" value="Genomic_DNA"/>
</dbReference>
<dbReference type="GO" id="GO:0003700">
    <property type="term" value="F:DNA-binding transcription factor activity"/>
    <property type="evidence" value="ECO:0007669"/>
    <property type="project" value="TreeGrafter"/>
</dbReference>
<sequence>MSQCKPRQFKFVGGPSRKRRRRNEPKASDADLRSSGPVEPKDAAPATNHGHGQGEEHNAEGPPAPKLPISDKENRPRPTEATATSMTTSNPGPLTLSPTAGEFDLLLSWPNGSSFMNPFLDPSPVFSDPSSFLGGQFQLPTFLGPDMDFSHPHSSPSTDSSAEIISNEDWLANGDTGDVPAAGFVAETTERTAARSPSPIIHEPSSSADSLSRLLARYDEEFCILPLTNDFEANPFRYNIETGRGSQLLLHCILALSYKHVNRDTGGYYKEATHHKKQAVQLLRDMEAESKCQSFEPTFLDAVLILMTLDCATSAHGPWLSYLHRAHRILEATEALNVTKTPRMKAQIDMLVWWDVTLAMTSRQGCVLSESTIMNQFNSNEAADPTFYNISGCPEDLFKHMIRLGTYARELELASTMTCVNFDVGPVLAVEKSITEWSAPEFNDLYEQNLQQDDSIGEPKGPDSEELAHYKQDLHHCAEAWRYGLLIYIEKVFKWRRKKAPSPLLGFLARKTLNNVLSCRRNLMLQKQLLLPVFLAGCETKDKFLRQEARDYCNWWNEKTRYDMFLTTTALLEEVWATKDPQSWWGSIIDDKTRAGTGSAARQYLFG</sequence>
<organism evidence="5 6">
    <name type="scientific">Dactylonectria estremocensis</name>
    <dbReference type="NCBI Taxonomy" id="1079267"/>
    <lineage>
        <taxon>Eukaryota</taxon>
        <taxon>Fungi</taxon>
        <taxon>Dikarya</taxon>
        <taxon>Ascomycota</taxon>
        <taxon>Pezizomycotina</taxon>
        <taxon>Sordariomycetes</taxon>
        <taxon>Hypocreomycetidae</taxon>
        <taxon>Hypocreales</taxon>
        <taxon>Nectriaceae</taxon>
        <taxon>Dactylonectria</taxon>
    </lineage>
</organism>
<evidence type="ECO:0000256" key="2">
    <source>
        <dbReference type="ARBA" id="ARBA00023242"/>
    </source>
</evidence>
<reference evidence="5" key="1">
    <citation type="journal article" date="2021" name="Nat. Commun.">
        <title>Genetic determinants of endophytism in the Arabidopsis root mycobiome.</title>
        <authorList>
            <person name="Mesny F."/>
            <person name="Miyauchi S."/>
            <person name="Thiergart T."/>
            <person name="Pickel B."/>
            <person name="Atanasova L."/>
            <person name="Karlsson M."/>
            <person name="Huettel B."/>
            <person name="Barry K.W."/>
            <person name="Haridas S."/>
            <person name="Chen C."/>
            <person name="Bauer D."/>
            <person name="Andreopoulos W."/>
            <person name="Pangilinan J."/>
            <person name="LaButti K."/>
            <person name="Riley R."/>
            <person name="Lipzen A."/>
            <person name="Clum A."/>
            <person name="Drula E."/>
            <person name="Henrissat B."/>
            <person name="Kohler A."/>
            <person name="Grigoriev I.V."/>
            <person name="Martin F.M."/>
            <person name="Hacquard S."/>
        </authorList>
    </citation>
    <scope>NUCLEOTIDE SEQUENCE</scope>
    <source>
        <strain evidence="5">MPI-CAGE-AT-0021</strain>
    </source>
</reference>